<reference evidence="2 3" key="1">
    <citation type="journal article" date="2015" name="BMC Genomics">
        <title>Gene expression during zombie ant biting behavior reflects the complexity underlying fungal parasitic behavioral manipulation.</title>
        <authorList>
            <person name="de Bekker C."/>
            <person name="Ohm R.A."/>
            <person name="Loreto R.G."/>
            <person name="Sebastian A."/>
            <person name="Albert I."/>
            <person name="Merrow M."/>
            <person name="Brachmann A."/>
            <person name="Hughes D.P."/>
        </authorList>
    </citation>
    <scope>NUCLEOTIDE SEQUENCE [LARGE SCALE GENOMIC DNA]</scope>
    <source>
        <strain evidence="2 3">SC16a</strain>
    </source>
</reference>
<dbReference type="OrthoDB" id="539213at2759"/>
<evidence type="ECO:0000313" key="2">
    <source>
        <dbReference type="EMBL" id="PFH57204.1"/>
    </source>
</evidence>
<feature type="region of interest" description="Disordered" evidence="1">
    <location>
        <begin position="77"/>
        <end position="98"/>
    </location>
</feature>
<organism evidence="2 3">
    <name type="scientific">Ophiocordyceps unilateralis</name>
    <name type="common">Zombie-ant fungus</name>
    <name type="synonym">Torrubia unilateralis</name>
    <dbReference type="NCBI Taxonomy" id="268505"/>
    <lineage>
        <taxon>Eukaryota</taxon>
        <taxon>Fungi</taxon>
        <taxon>Dikarya</taxon>
        <taxon>Ascomycota</taxon>
        <taxon>Pezizomycotina</taxon>
        <taxon>Sordariomycetes</taxon>
        <taxon>Hypocreomycetidae</taxon>
        <taxon>Hypocreales</taxon>
        <taxon>Ophiocordycipitaceae</taxon>
        <taxon>Ophiocordyceps</taxon>
    </lineage>
</organism>
<gene>
    <name evidence="2" type="ORF">XA68_15384</name>
</gene>
<evidence type="ECO:0000256" key="1">
    <source>
        <dbReference type="SAM" id="MobiDB-lite"/>
    </source>
</evidence>
<proteinExistence type="predicted"/>
<keyword evidence="3" id="KW-1185">Reference proteome</keyword>
<evidence type="ECO:0000313" key="3">
    <source>
        <dbReference type="Proteomes" id="UP000037136"/>
    </source>
</evidence>
<name>A0A2A9P7M6_OPHUN</name>
<comment type="caution">
    <text evidence="2">The sequence shown here is derived from an EMBL/GenBank/DDBJ whole genome shotgun (WGS) entry which is preliminary data.</text>
</comment>
<accession>A0A2A9P7M6</accession>
<dbReference type="STRING" id="268505.A0A2A9P7M6"/>
<dbReference type="EMBL" id="LAZP02000441">
    <property type="protein sequence ID" value="PFH57204.1"/>
    <property type="molecule type" value="Genomic_DNA"/>
</dbReference>
<sequence>MPAPRRKPTENEWLGYKTAIQRLYLVEDVPLKELVGWVTELGLVVKLVPCLPVQQNLGRVCLTGKESQVIHNGKHLKSSTVGKDTNRHRDRPMLGQMVRGTPPGAEIAVCTPQPVPMEFEWPSSLRWFRFQKNLSYREPMTMASITSSLTNESWLGREKVKYHWKDTLAILL</sequence>
<dbReference type="AlphaFoldDB" id="A0A2A9P7M6"/>
<protein>
    <recommendedName>
        <fullName evidence="4">Clr5 domain-containing protein</fullName>
    </recommendedName>
</protein>
<evidence type="ECO:0008006" key="4">
    <source>
        <dbReference type="Google" id="ProtNLM"/>
    </source>
</evidence>
<reference evidence="2 3" key="2">
    <citation type="journal article" date="2017" name="Sci. Rep.">
        <title>Ant-infecting Ophiocordyceps genomes reveal a high diversity of potential behavioral manipulation genes and a possible major role for enterotoxins.</title>
        <authorList>
            <person name="de Bekker C."/>
            <person name="Ohm R.A."/>
            <person name="Evans H.C."/>
            <person name="Brachmann A."/>
            <person name="Hughes D.P."/>
        </authorList>
    </citation>
    <scope>NUCLEOTIDE SEQUENCE [LARGE SCALE GENOMIC DNA]</scope>
    <source>
        <strain evidence="2 3">SC16a</strain>
    </source>
</reference>
<dbReference type="Proteomes" id="UP000037136">
    <property type="component" value="Unassembled WGS sequence"/>
</dbReference>